<proteinExistence type="predicted"/>
<accession>A0AB34KHM4</accession>
<organism evidence="2 3">
    <name type="scientific">Cladosporium halotolerans</name>
    <dbReference type="NCBI Taxonomy" id="1052096"/>
    <lineage>
        <taxon>Eukaryota</taxon>
        <taxon>Fungi</taxon>
        <taxon>Dikarya</taxon>
        <taxon>Ascomycota</taxon>
        <taxon>Pezizomycotina</taxon>
        <taxon>Dothideomycetes</taxon>
        <taxon>Dothideomycetidae</taxon>
        <taxon>Cladosporiales</taxon>
        <taxon>Cladosporiaceae</taxon>
        <taxon>Cladosporium</taxon>
    </lineage>
</organism>
<feature type="region of interest" description="Disordered" evidence="1">
    <location>
        <begin position="30"/>
        <end position="58"/>
    </location>
</feature>
<evidence type="ECO:0000313" key="3">
    <source>
        <dbReference type="Proteomes" id="UP000803884"/>
    </source>
</evidence>
<sequence length="132" mass="14396">MIPRSPAARSQFTRPLRAPYSRRCARASDHLAAGAAAPPATRLDTADGGEGEGDVADDYRPAVLSSPCNLTLVTQLARVCSLAARPLRDWSEPRLGLWTFYRLPQGPPSKIARVQTCMAWRSTRAADGQHRI</sequence>
<protein>
    <submittedName>
        <fullName evidence="2">Uncharacterized protein</fullName>
    </submittedName>
</protein>
<dbReference type="AlphaFoldDB" id="A0AB34KHM4"/>
<reference evidence="2 3" key="1">
    <citation type="journal article" date="2020" name="Microbiol. Resour. Announc.">
        <title>Draft Genome Sequence of a Cladosporium Species Isolated from the Mesophotic Ascidian Didemnum maculosum.</title>
        <authorList>
            <person name="Gioti A."/>
            <person name="Siaperas R."/>
            <person name="Nikolaivits E."/>
            <person name="Le Goff G."/>
            <person name="Ouazzani J."/>
            <person name="Kotoulas G."/>
            <person name="Topakas E."/>
        </authorList>
    </citation>
    <scope>NUCLEOTIDE SEQUENCE [LARGE SCALE GENOMIC DNA]</scope>
    <source>
        <strain evidence="2 3">TM138-S3</strain>
    </source>
</reference>
<evidence type="ECO:0000256" key="1">
    <source>
        <dbReference type="SAM" id="MobiDB-lite"/>
    </source>
</evidence>
<keyword evidence="3" id="KW-1185">Reference proteome</keyword>
<feature type="compositionally biased region" description="Acidic residues" evidence="1">
    <location>
        <begin position="47"/>
        <end position="56"/>
    </location>
</feature>
<name>A0AB34KHM4_9PEZI</name>
<dbReference type="RefSeq" id="XP_069226594.1">
    <property type="nucleotide sequence ID" value="XM_069376186.1"/>
</dbReference>
<comment type="caution">
    <text evidence="2">The sequence shown here is derived from an EMBL/GenBank/DDBJ whole genome shotgun (WGS) entry which is preliminary data.</text>
</comment>
<evidence type="ECO:0000313" key="2">
    <source>
        <dbReference type="EMBL" id="KAL1583487.1"/>
    </source>
</evidence>
<dbReference type="Proteomes" id="UP000803884">
    <property type="component" value="Unassembled WGS sequence"/>
</dbReference>
<dbReference type="EMBL" id="JAAQHG020000035">
    <property type="protein sequence ID" value="KAL1583487.1"/>
    <property type="molecule type" value="Genomic_DNA"/>
</dbReference>
<dbReference type="GeneID" id="96009024"/>
<feature type="compositionally biased region" description="Low complexity" evidence="1">
    <location>
        <begin position="30"/>
        <end position="40"/>
    </location>
</feature>
<gene>
    <name evidence="2" type="ORF">WHR41_07582</name>
</gene>